<evidence type="ECO:0000256" key="7">
    <source>
        <dbReference type="ARBA" id="ARBA00022807"/>
    </source>
</evidence>
<dbReference type="InterPro" id="IPR015940">
    <property type="entry name" value="UBA"/>
</dbReference>
<feature type="domain" description="UBA" evidence="8">
    <location>
        <begin position="85"/>
        <end position="124"/>
    </location>
</feature>
<dbReference type="InterPro" id="IPR028889">
    <property type="entry name" value="USP"/>
</dbReference>
<gene>
    <name evidence="10" type="ORF">GTHE00462_LOCUS31698</name>
</gene>
<evidence type="ECO:0000259" key="8">
    <source>
        <dbReference type="PROSITE" id="PS50030"/>
    </source>
</evidence>
<protein>
    <recommendedName>
        <fullName evidence="3">ubiquitinyl hydrolase 1</fullName>
        <ecNumber evidence="3">3.4.19.12</ecNumber>
    </recommendedName>
</protein>
<keyword evidence="4" id="KW-0645">Protease</keyword>
<evidence type="ECO:0000256" key="2">
    <source>
        <dbReference type="ARBA" id="ARBA00009085"/>
    </source>
</evidence>
<dbReference type="SUPFAM" id="SSF54001">
    <property type="entry name" value="Cysteine proteinases"/>
    <property type="match status" value="1"/>
</dbReference>
<dbReference type="EMBL" id="HBKN01040520">
    <property type="protein sequence ID" value="CAE2328494.1"/>
    <property type="molecule type" value="Transcribed_RNA"/>
</dbReference>
<evidence type="ECO:0000256" key="3">
    <source>
        <dbReference type="ARBA" id="ARBA00012759"/>
    </source>
</evidence>
<dbReference type="Gene3D" id="3.90.70.10">
    <property type="entry name" value="Cysteine proteinases"/>
    <property type="match status" value="1"/>
</dbReference>
<dbReference type="CDD" id="cd02257">
    <property type="entry name" value="Peptidase_C19"/>
    <property type="match status" value="1"/>
</dbReference>
<dbReference type="GO" id="GO:0004843">
    <property type="term" value="F:cysteine-type deubiquitinase activity"/>
    <property type="evidence" value="ECO:0007669"/>
    <property type="project" value="UniProtKB-EC"/>
</dbReference>
<dbReference type="InterPro" id="IPR038765">
    <property type="entry name" value="Papain-like_cys_pep_sf"/>
</dbReference>
<dbReference type="Gene3D" id="1.10.8.10">
    <property type="entry name" value="DNA helicase RuvA subunit, C-terminal domain"/>
    <property type="match status" value="1"/>
</dbReference>
<proteinExistence type="inferred from homology"/>
<keyword evidence="7" id="KW-0788">Thiol protease</keyword>
<comment type="catalytic activity">
    <reaction evidence="1">
        <text>Thiol-dependent hydrolysis of ester, thioester, amide, peptide and isopeptide bonds formed by the C-terminal Gly of ubiquitin (a 76-residue protein attached to proteins as an intracellular targeting signal).</text>
        <dbReference type="EC" id="3.4.19.12"/>
    </reaction>
</comment>
<name>A0A7S4UAF3_GUITH</name>
<dbReference type="SUPFAM" id="SSF46934">
    <property type="entry name" value="UBA-like"/>
    <property type="match status" value="1"/>
</dbReference>
<dbReference type="PANTHER" id="PTHR24006">
    <property type="entry name" value="UBIQUITIN CARBOXYL-TERMINAL HYDROLASE"/>
    <property type="match status" value="1"/>
</dbReference>
<dbReference type="PROSITE" id="PS50030">
    <property type="entry name" value="UBA"/>
    <property type="match status" value="1"/>
</dbReference>
<dbReference type="InterPro" id="IPR050164">
    <property type="entry name" value="Peptidase_C19"/>
</dbReference>
<dbReference type="GO" id="GO:0016579">
    <property type="term" value="P:protein deubiquitination"/>
    <property type="evidence" value="ECO:0007669"/>
    <property type="project" value="InterPro"/>
</dbReference>
<evidence type="ECO:0000256" key="6">
    <source>
        <dbReference type="ARBA" id="ARBA00022801"/>
    </source>
</evidence>
<dbReference type="GO" id="GO:0005634">
    <property type="term" value="C:nucleus"/>
    <property type="evidence" value="ECO:0007669"/>
    <property type="project" value="UniProtKB-SubCell"/>
</dbReference>
<feature type="domain" description="USP" evidence="9">
    <location>
        <begin position="1"/>
        <end position="392"/>
    </location>
</feature>
<evidence type="ECO:0000313" key="10">
    <source>
        <dbReference type="EMBL" id="CAE2328494.1"/>
    </source>
</evidence>
<dbReference type="SMART" id="SM00165">
    <property type="entry name" value="UBA"/>
    <property type="match status" value="1"/>
</dbReference>
<dbReference type="InterPro" id="IPR001394">
    <property type="entry name" value="Peptidase_C19_UCH"/>
</dbReference>
<dbReference type="Pfam" id="PF00443">
    <property type="entry name" value="UCH"/>
    <property type="match status" value="1"/>
</dbReference>
<evidence type="ECO:0000256" key="5">
    <source>
        <dbReference type="ARBA" id="ARBA00022786"/>
    </source>
</evidence>
<keyword evidence="5" id="KW-0833">Ubl conjugation pathway</keyword>
<dbReference type="GO" id="GO:0005829">
    <property type="term" value="C:cytosol"/>
    <property type="evidence" value="ECO:0007669"/>
    <property type="project" value="TreeGrafter"/>
</dbReference>
<evidence type="ECO:0000256" key="4">
    <source>
        <dbReference type="ARBA" id="ARBA00022670"/>
    </source>
</evidence>
<dbReference type="EC" id="3.4.19.12" evidence="3"/>
<accession>A0A7S4UAF3</accession>
<dbReference type="InterPro" id="IPR009060">
    <property type="entry name" value="UBA-like_sf"/>
</dbReference>
<dbReference type="PANTHER" id="PTHR24006:SF722">
    <property type="entry name" value="UBIQUITIN CARBOXYL-TERMINAL HYDROLASE 48"/>
    <property type="match status" value="1"/>
</dbReference>
<evidence type="ECO:0000259" key="9">
    <source>
        <dbReference type="PROSITE" id="PS50235"/>
    </source>
</evidence>
<dbReference type="PROSITE" id="PS50235">
    <property type="entry name" value="USP_3"/>
    <property type="match status" value="1"/>
</dbReference>
<dbReference type="GO" id="GO:0006508">
    <property type="term" value="P:proteolysis"/>
    <property type="evidence" value="ECO:0007669"/>
    <property type="project" value="UniProtKB-KW"/>
</dbReference>
<organism evidence="10">
    <name type="scientific">Guillardia theta</name>
    <name type="common">Cryptophyte</name>
    <name type="synonym">Cryptomonas phi</name>
    <dbReference type="NCBI Taxonomy" id="55529"/>
    <lineage>
        <taxon>Eukaryota</taxon>
        <taxon>Cryptophyceae</taxon>
        <taxon>Pyrenomonadales</taxon>
        <taxon>Geminigeraceae</taxon>
        <taxon>Guillardia</taxon>
    </lineage>
</organism>
<keyword evidence="6" id="KW-0378">Hydrolase</keyword>
<dbReference type="AlphaFoldDB" id="A0A7S4UAF3"/>
<comment type="similarity">
    <text evidence="2">Belongs to the peptidase C19 family.</text>
</comment>
<sequence length="425" mass="48024">MENCGNSCYIDSVIFAMFHDGMNESYDGILVQDLKDDKTSAVQRILRDVVVTQLRRREAVKAPDMSKLRLALNLCGWEGFAVGSGGNEDVRRLVEMGFSHQHAVLSLIANDGKVDSAISQLLSRDPGMDTEIDKSIMSKYRQQDALEFLQFFLDLLKAPRIPFSQRILKNMGGSAPAAKSSTDMKYVTDRAVLLNLVQQPKNLFATSRNAVRLEDLLRRHFYDDQIEVAGASSQSKSVLKVLKLSPFYTNDCEIDGCTYNGEASLFPNFIIPIVLLRYGYNSSASKNSCPVAFPETLDVSRYIDKDSSLPLPEYMLVLRSLVLHVGDRANEGHYVSIGRNSEIFDGAGGWVLHDDLKKPVRPLPAWKKLQDLCQERKLSLEKDTYILFYQLQHRTAAYTDEELAKQIARYERQRRLKDENICSVS</sequence>
<evidence type="ECO:0000256" key="1">
    <source>
        <dbReference type="ARBA" id="ARBA00000707"/>
    </source>
</evidence>
<reference evidence="10" key="1">
    <citation type="submission" date="2021-01" db="EMBL/GenBank/DDBJ databases">
        <authorList>
            <person name="Corre E."/>
            <person name="Pelletier E."/>
            <person name="Niang G."/>
            <person name="Scheremetjew M."/>
            <person name="Finn R."/>
            <person name="Kale V."/>
            <person name="Holt S."/>
            <person name="Cochrane G."/>
            <person name="Meng A."/>
            <person name="Brown T."/>
            <person name="Cohen L."/>
        </authorList>
    </citation>
    <scope>NUCLEOTIDE SEQUENCE</scope>
    <source>
        <strain evidence="10">CCMP 2712</strain>
    </source>
</reference>